<gene>
    <name evidence="1" type="ORF">S03H2_61298</name>
</gene>
<comment type="caution">
    <text evidence="1">The sequence shown here is derived from an EMBL/GenBank/DDBJ whole genome shotgun (WGS) entry which is preliminary data.</text>
</comment>
<feature type="non-terminal residue" evidence="1">
    <location>
        <position position="1"/>
    </location>
</feature>
<accession>X1IL86</accession>
<proteinExistence type="predicted"/>
<dbReference type="AlphaFoldDB" id="X1IL86"/>
<evidence type="ECO:0000313" key="1">
    <source>
        <dbReference type="EMBL" id="GAH82452.1"/>
    </source>
</evidence>
<dbReference type="EMBL" id="BARU01039562">
    <property type="protein sequence ID" value="GAH82452.1"/>
    <property type="molecule type" value="Genomic_DNA"/>
</dbReference>
<organism evidence="1">
    <name type="scientific">marine sediment metagenome</name>
    <dbReference type="NCBI Taxonomy" id="412755"/>
    <lineage>
        <taxon>unclassified sequences</taxon>
        <taxon>metagenomes</taxon>
        <taxon>ecological metagenomes</taxon>
    </lineage>
</organism>
<sequence length="49" mass="5166">ASLILLAHTKELGRRTTVTAKRGAWLHAQLVPGSAGFPDEAFSVPPALL</sequence>
<protein>
    <submittedName>
        <fullName evidence="1">Uncharacterized protein</fullName>
    </submittedName>
</protein>
<reference evidence="1" key="1">
    <citation type="journal article" date="2014" name="Front. Microbiol.">
        <title>High frequency of phylogenetically diverse reductive dehalogenase-homologous genes in deep subseafloor sedimentary metagenomes.</title>
        <authorList>
            <person name="Kawai M."/>
            <person name="Futagami T."/>
            <person name="Toyoda A."/>
            <person name="Takaki Y."/>
            <person name="Nishi S."/>
            <person name="Hori S."/>
            <person name="Arai W."/>
            <person name="Tsubouchi T."/>
            <person name="Morono Y."/>
            <person name="Uchiyama I."/>
            <person name="Ito T."/>
            <person name="Fujiyama A."/>
            <person name="Inagaki F."/>
            <person name="Takami H."/>
        </authorList>
    </citation>
    <scope>NUCLEOTIDE SEQUENCE</scope>
    <source>
        <strain evidence="1">Expedition CK06-06</strain>
    </source>
</reference>
<name>X1IL86_9ZZZZ</name>